<dbReference type="AlphaFoldDB" id="B3SCV8"/>
<dbReference type="Gene3D" id="2.60.40.10">
    <property type="entry name" value="Immunoglobulins"/>
    <property type="match status" value="1"/>
</dbReference>
<dbReference type="GO" id="GO:0030036">
    <property type="term" value="P:actin cytoskeleton organization"/>
    <property type="evidence" value="ECO:0007669"/>
    <property type="project" value="InterPro"/>
</dbReference>
<evidence type="ECO:0000256" key="2">
    <source>
        <dbReference type="ARBA" id="ARBA00022737"/>
    </source>
</evidence>
<dbReference type="CTD" id="6759629"/>
<dbReference type="GeneID" id="6759629"/>
<protein>
    <recommendedName>
        <fullName evidence="7">Filamin</fullName>
    </recommendedName>
</protein>
<gene>
    <name evidence="4" type="ORF">TRIADDRAFT_8960</name>
    <name evidence="5" type="ORF">TRIADDRAFT_8973</name>
</gene>
<feature type="non-terminal residue" evidence="5">
    <location>
        <position position="87"/>
    </location>
</feature>
<dbReference type="EMBL" id="DS985273">
    <property type="protein sequence ID" value="EDV19456.1"/>
    <property type="molecule type" value="Genomic_DNA"/>
</dbReference>
<dbReference type="PROSITE" id="PS50194">
    <property type="entry name" value="FILAMIN_REPEAT"/>
    <property type="match status" value="1"/>
</dbReference>
<organism evidence="5 6">
    <name type="scientific">Trichoplax adhaerens</name>
    <name type="common">Trichoplax reptans</name>
    <dbReference type="NCBI Taxonomy" id="10228"/>
    <lineage>
        <taxon>Eukaryota</taxon>
        <taxon>Metazoa</taxon>
        <taxon>Placozoa</taxon>
        <taxon>Uniplacotomia</taxon>
        <taxon>Trichoplacea</taxon>
        <taxon>Trichoplacidae</taxon>
        <taxon>Trichoplax</taxon>
    </lineage>
</organism>
<dbReference type="InterPro" id="IPR044801">
    <property type="entry name" value="Filamin"/>
</dbReference>
<evidence type="ECO:0000313" key="6">
    <source>
        <dbReference type="Proteomes" id="UP000009022"/>
    </source>
</evidence>
<keyword evidence="2" id="KW-0677">Repeat</keyword>
<accession>B3SCV8</accession>
<feature type="non-terminal residue" evidence="5">
    <location>
        <position position="1"/>
    </location>
</feature>
<reference evidence="5 6" key="1">
    <citation type="journal article" date="2008" name="Nature">
        <title>The Trichoplax genome and the nature of placozoans.</title>
        <authorList>
            <person name="Srivastava M."/>
            <person name="Begovic E."/>
            <person name="Chapman J."/>
            <person name="Putnam N.H."/>
            <person name="Hellsten U."/>
            <person name="Kawashima T."/>
            <person name="Kuo A."/>
            <person name="Mitros T."/>
            <person name="Salamov A."/>
            <person name="Carpenter M.L."/>
            <person name="Signorovitch A.Y."/>
            <person name="Moreno M.A."/>
            <person name="Kamm K."/>
            <person name="Grimwood J."/>
            <person name="Schmutz J."/>
            <person name="Shapiro H."/>
            <person name="Grigoriev I.V."/>
            <person name="Buss L.W."/>
            <person name="Schierwater B."/>
            <person name="Dellaporta S.L."/>
            <person name="Rokhsar D.S."/>
        </authorList>
    </citation>
    <scope>NUCLEOTIDE SEQUENCE [LARGE SCALE GENOMIC DNA]</scope>
    <source>
        <strain evidence="5 6">Grell-BS-1999</strain>
    </source>
</reference>
<evidence type="ECO:0000256" key="1">
    <source>
        <dbReference type="ARBA" id="ARBA00009238"/>
    </source>
</evidence>
<dbReference type="InterPro" id="IPR017868">
    <property type="entry name" value="Filamin/ABP280_repeat-like"/>
</dbReference>
<dbReference type="InterPro" id="IPR001298">
    <property type="entry name" value="Filamin/ABP280_rpt"/>
</dbReference>
<evidence type="ECO:0000313" key="4">
    <source>
        <dbReference type="EMBL" id="EDV19099.1"/>
    </source>
</evidence>
<dbReference type="Proteomes" id="UP000009022">
    <property type="component" value="Unassembled WGS sequence"/>
</dbReference>
<evidence type="ECO:0000313" key="5">
    <source>
        <dbReference type="EMBL" id="EDV19456.1"/>
    </source>
</evidence>
<dbReference type="HOGENOM" id="CLU_2489846_0_0_1"/>
<evidence type="ECO:0000256" key="3">
    <source>
        <dbReference type="PROSITE-ProRule" id="PRU00087"/>
    </source>
</evidence>
<dbReference type="SUPFAM" id="SSF81296">
    <property type="entry name" value="E set domains"/>
    <property type="match status" value="1"/>
</dbReference>
<dbReference type="CTD" id="6759269"/>
<sequence length="87" mass="9606">IQTYGQGLREGNLGDPVQFTVNTIEAGPGKLKVQVVGPQTDADYEIVDQKDGSYLIQYFPNETGKHKVFVSYNDQPIQGSPFTSRIT</sequence>
<dbReference type="OMA" id="CKHPFEC"/>
<evidence type="ECO:0008006" key="7">
    <source>
        <dbReference type="Google" id="ProtNLM"/>
    </source>
</evidence>
<keyword evidence="6" id="KW-1185">Reference proteome</keyword>
<dbReference type="Pfam" id="PF00630">
    <property type="entry name" value="Filamin"/>
    <property type="match status" value="1"/>
</dbReference>
<dbReference type="eggNOG" id="KOG0518">
    <property type="taxonomic scope" value="Eukaryota"/>
</dbReference>
<dbReference type="KEGG" id="tad:TRIADDRAFT_8960"/>
<comment type="similarity">
    <text evidence="1">Belongs to the filamin family.</text>
</comment>
<dbReference type="GeneID" id="6759269"/>
<dbReference type="InParanoid" id="B3SCV8"/>
<dbReference type="GO" id="GO:0051015">
    <property type="term" value="F:actin filament binding"/>
    <property type="evidence" value="ECO:0007669"/>
    <property type="project" value="InterPro"/>
</dbReference>
<dbReference type="PANTHER" id="PTHR38537">
    <property type="entry name" value="JITTERBUG, ISOFORM N"/>
    <property type="match status" value="1"/>
</dbReference>
<dbReference type="EMBL" id="DS985291">
    <property type="protein sequence ID" value="EDV19099.1"/>
    <property type="molecule type" value="Genomic_DNA"/>
</dbReference>
<dbReference type="SMART" id="SM00557">
    <property type="entry name" value="IG_FLMN"/>
    <property type="match status" value="1"/>
</dbReference>
<name>B3SCV8_TRIAD</name>
<dbReference type="KEGG" id="tad:TRIADDRAFT_8973"/>
<feature type="repeat" description="Filamin" evidence="3">
    <location>
        <begin position="1"/>
        <end position="86"/>
    </location>
</feature>
<dbReference type="RefSeq" id="XP_002118412.1">
    <property type="nucleotide sequence ID" value="XM_002118376.1"/>
</dbReference>
<dbReference type="STRING" id="10228.B3SCV8"/>
<dbReference type="InterPro" id="IPR014756">
    <property type="entry name" value="Ig_E-set"/>
</dbReference>
<dbReference type="InterPro" id="IPR013783">
    <property type="entry name" value="Ig-like_fold"/>
</dbReference>
<proteinExistence type="inferred from homology"/>
<dbReference type="RefSeq" id="XP_002118056.1">
    <property type="nucleotide sequence ID" value="XM_002118020.1"/>
</dbReference>
<dbReference type="OrthoDB" id="5334309at2759"/>
<dbReference type="PANTHER" id="PTHR38537:SF8">
    <property type="entry name" value="FILAMIN-A"/>
    <property type="match status" value="1"/>
</dbReference>